<organism evidence="4 5">
    <name type="scientific">Paramarasmius palmivorus</name>
    <dbReference type="NCBI Taxonomy" id="297713"/>
    <lineage>
        <taxon>Eukaryota</taxon>
        <taxon>Fungi</taxon>
        <taxon>Dikarya</taxon>
        <taxon>Basidiomycota</taxon>
        <taxon>Agaricomycotina</taxon>
        <taxon>Agaricomycetes</taxon>
        <taxon>Agaricomycetidae</taxon>
        <taxon>Agaricales</taxon>
        <taxon>Marasmiineae</taxon>
        <taxon>Marasmiaceae</taxon>
        <taxon>Paramarasmius</taxon>
    </lineage>
</organism>
<feature type="region of interest" description="Disordered" evidence="1">
    <location>
        <begin position="435"/>
        <end position="479"/>
    </location>
</feature>
<dbReference type="EMBL" id="JAYKXP010000062">
    <property type="protein sequence ID" value="KAK7032618.1"/>
    <property type="molecule type" value="Genomic_DNA"/>
</dbReference>
<evidence type="ECO:0000256" key="1">
    <source>
        <dbReference type="SAM" id="MobiDB-lite"/>
    </source>
</evidence>
<accession>A0AAW0C229</accession>
<keyword evidence="2" id="KW-1133">Transmembrane helix</keyword>
<protein>
    <recommendedName>
        <fullName evidence="3">Chromo domain-containing protein</fullName>
    </recommendedName>
</protein>
<dbReference type="Gene3D" id="2.40.50.40">
    <property type="match status" value="1"/>
</dbReference>
<comment type="caution">
    <text evidence="4">The sequence shown here is derived from an EMBL/GenBank/DDBJ whole genome shotgun (WGS) entry which is preliminary data.</text>
</comment>
<dbReference type="AlphaFoldDB" id="A0AAW0C229"/>
<keyword evidence="2" id="KW-0472">Membrane</keyword>
<feature type="region of interest" description="Disordered" evidence="1">
    <location>
        <begin position="523"/>
        <end position="617"/>
    </location>
</feature>
<dbReference type="Pfam" id="PF00385">
    <property type="entry name" value="Chromo"/>
    <property type="match status" value="1"/>
</dbReference>
<evidence type="ECO:0000259" key="3">
    <source>
        <dbReference type="PROSITE" id="PS50013"/>
    </source>
</evidence>
<evidence type="ECO:0000313" key="5">
    <source>
        <dbReference type="Proteomes" id="UP001383192"/>
    </source>
</evidence>
<name>A0AAW0C229_9AGAR</name>
<feature type="compositionally biased region" description="Basic and acidic residues" evidence="1">
    <location>
        <begin position="368"/>
        <end position="381"/>
    </location>
</feature>
<dbReference type="GO" id="GO:0006338">
    <property type="term" value="P:chromatin remodeling"/>
    <property type="evidence" value="ECO:0007669"/>
    <property type="project" value="UniProtKB-ARBA"/>
</dbReference>
<feature type="region of interest" description="Disordered" evidence="1">
    <location>
        <begin position="1"/>
        <end position="66"/>
    </location>
</feature>
<dbReference type="PROSITE" id="PS50013">
    <property type="entry name" value="CHROMO_2"/>
    <property type="match status" value="1"/>
</dbReference>
<evidence type="ECO:0000256" key="2">
    <source>
        <dbReference type="SAM" id="Phobius"/>
    </source>
</evidence>
<dbReference type="SUPFAM" id="SSF54160">
    <property type="entry name" value="Chromo domain-like"/>
    <property type="match status" value="1"/>
</dbReference>
<dbReference type="InterPro" id="IPR023780">
    <property type="entry name" value="Chromo_domain"/>
</dbReference>
<feature type="region of interest" description="Disordered" evidence="1">
    <location>
        <begin position="251"/>
        <end position="305"/>
    </location>
</feature>
<gene>
    <name evidence="4" type="ORF">VNI00_012881</name>
</gene>
<feature type="compositionally biased region" description="Pro residues" evidence="1">
    <location>
        <begin position="23"/>
        <end position="42"/>
    </location>
</feature>
<proteinExistence type="predicted"/>
<reference evidence="4 5" key="1">
    <citation type="submission" date="2024-01" db="EMBL/GenBank/DDBJ databases">
        <title>A draft genome for a cacao thread blight-causing isolate of Paramarasmius palmivorus.</title>
        <authorList>
            <person name="Baruah I.K."/>
            <person name="Bukari Y."/>
            <person name="Amoako-Attah I."/>
            <person name="Meinhardt L.W."/>
            <person name="Bailey B.A."/>
            <person name="Cohen S.P."/>
        </authorList>
    </citation>
    <scope>NUCLEOTIDE SEQUENCE [LARGE SCALE GENOMIC DNA]</scope>
    <source>
        <strain evidence="4 5">GH-12</strain>
    </source>
</reference>
<dbReference type="SMART" id="SM00298">
    <property type="entry name" value="CHROMO"/>
    <property type="match status" value="1"/>
</dbReference>
<feature type="region of interest" description="Disordered" evidence="1">
    <location>
        <begin position="345"/>
        <end position="411"/>
    </location>
</feature>
<dbReference type="InterPro" id="IPR016197">
    <property type="entry name" value="Chromo-like_dom_sf"/>
</dbReference>
<feature type="transmembrane region" description="Helical" evidence="2">
    <location>
        <begin position="646"/>
        <end position="670"/>
    </location>
</feature>
<sequence>MSNPPQGRSVYTHAALPSVNPRRAPPPQPPPSHRAPGPPHPQPGAVYYAPAPQFHPPPPSAMSATSSTDLLAQRIMHQIVPVLSEHQVAFQSRLAALEQSVILTLQPFKNELDAYKKELETYKKELLLVFARADEQRRRDLQALADKMTQIEKTVGKGRELPGQEISLTDKLDKVAFVVEELLERFRDPKADEEPTIRHDASINTDIAAEIEPRALHHDMAVETSPIEHTPTPAPSYNAPATEQRMPAVLYNDIGTSPRKPKKDRSLRFPRTPPSSMTPEAEPPDHDSDKEDAEEEENTSKTLYTSTSSYAFSPVDWAKRHANLDVMTLTTLKIPPPPFEVSVQATQVASPEGSQIGLPSAGPDNDQEDKTSSRSHGPKEYPEDDLLDFSPNPTPSKASREGGFGSSIAGTSTPFVPLSQMASGSRAASAFDDEFHVPSSRSPSPIVLPSPPVSSQFPQTLTPRHTQTQSQTQMPYSQTQAEEDFVAQMITRTPPPSTPGPSTARAHTYTSDIDDELSDLSELSSIDGSEGDESEDEAHTNKKLRLASEPAGKVKREAISASPSKKRGRLPKSKSKASGSAPPVASSSRMKAEDGKGKKRKRAEGKEGDKKEKKRIHWPTKITDDGGASMKSLVECEKWVSFSFSLLYLLALLSFGSTIGVLLFWLWLIIRMLTQISHIGAHAGITSAAWASESETHSWRIPKHTLYVRLVLLKRNVSRFSFSLPRIMLTQTYCTANKKFSGIEGRCARPRCDIIGSDDDYFVERIIGRRIKIVSGQKSWLWLIKWLEYPIDRATWESSDALSDPALIDDFEKDVKAEGITDGGQEVILLQEALDGGWCVEDPDIKPLPKDGAV</sequence>
<keyword evidence="5" id="KW-1185">Reference proteome</keyword>
<feature type="compositionally biased region" description="Low complexity" evidence="1">
    <location>
        <begin position="43"/>
        <end position="52"/>
    </location>
</feature>
<dbReference type="Proteomes" id="UP001383192">
    <property type="component" value="Unassembled WGS sequence"/>
</dbReference>
<feature type="compositionally biased region" description="Polar residues" evidence="1">
    <location>
        <begin position="456"/>
        <end position="479"/>
    </location>
</feature>
<feature type="domain" description="Chromo" evidence="3">
    <location>
        <begin position="761"/>
        <end position="813"/>
    </location>
</feature>
<keyword evidence="2" id="KW-0812">Transmembrane</keyword>
<dbReference type="InterPro" id="IPR000953">
    <property type="entry name" value="Chromo/chromo_shadow_dom"/>
</dbReference>
<feature type="compositionally biased region" description="Low complexity" evidence="1">
    <location>
        <begin position="576"/>
        <end position="588"/>
    </location>
</feature>
<evidence type="ECO:0000313" key="4">
    <source>
        <dbReference type="EMBL" id="KAK7032618.1"/>
    </source>
</evidence>
<feature type="compositionally biased region" description="Basic residues" evidence="1">
    <location>
        <begin position="564"/>
        <end position="575"/>
    </location>
</feature>